<accession>A0A432CDX4</accession>
<feature type="transmembrane region" description="Helical" evidence="1">
    <location>
        <begin position="133"/>
        <end position="157"/>
    </location>
</feature>
<keyword evidence="1" id="KW-0812">Transmembrane</keyword>
<comment type="caution">
    <text evidence="2">The sequence shown here is derived from an EMBL/GenBank/DDBJ whole genome shotgun (WGS) entry which is preliminary data.</text>
</comment>
<gene>
    <name evidence="2" type="ORF">EKL98_15300</name>
</gene>
<dbReference type="AlphaFoldDB" id="A0A432CDX4"/>
<evidence type="ECO:0000313" key="3">
    <source>
        <dbReference type="Proteomes" id="UP000280825"/>
    </source>
</evidence>
<protein>
    <recommendedName>
        <fullName evidence="4">DUF5362 domain-containing protein</fullName>
    </recommendedName>
</protein>
<proteinExistence type="predicted"/>
<dbReference type="Proteomes" id="UP000280825">
    <property type="component" value="Unassembled WGS sequence"/>
</dbReference>
<feature type="transmembrane region" description="Helical" evidence="1">
    <location>
        <begin position="34"/>
        <end position="60"/>
    </location>
</feature>
<evidence type="ECO:0000256" key="1">
    <source>
        <dbReference type="SAM" id="Phobius"/>
    </source>
</evidence>
<evidence type="ECO:0008006" key="4">
    <source>
        <dbReference type="Google" id="ProtNLM"/>
    </source>
</evidence>
<keyword evidence="3" id="KW-1185">Reference proteome</keyword>
<evidence type="ECO:0000313" key="2">
    <source>
        <dbReference type="EMBL" id="RTZ00733.1"/>
    </source>
</evidence>
<name>A0A432CDX4_9FLAO</name>
<organism evidence="2 3">
    <name type="scientific">Flavobacterium bomense</name>
    <dbReference type="NCBI Taxonomy" id="2497483"/>
    <lineage>
        <taxon>Bacteria</taxon>
        <taxon>Pseudomonadati</taxon>
        <taxon>Bacteroidota</taxon>
        <taxon>Flavobacteriia</taxon>
        <taxon>Flavobacteriales</taxon>
        <taxon>Flavobacteriaceae</taxon>
        <taxon>Flavobacterium</taxon>
    </lineage>
</organism>
<keyword evidence="1" id="KW-1133">Transmembrane helix</keyword>
<dbReference type="EMBL" id="RYDJ01000042">
    <property type="protein sequence ID" value="RTZ00733.1"/>
    <property type="molecule type" value="Genomic_DNA"/>
</dbReference>
<reference evidence="2 3" key="1">
    <citation type="submission" date="2018-12" db="EMBL/GenBank/DDBJ databases">
        <title>Flavobacterium sp. nov., isolated from glacier ice.</title>
        <authorList>
            <person name="Liu Q."/>
            <person name="Xin Y.-H."/>
        </authorList>
    </citation>
    <scope>NUCLEOTIDE SEQUENCE [LARGE SCALE GENOMIC DNA]</scope>
    <source>
        <strain evidence="2 3">RB1N8</strain>
    </source>
</reference>
<dbReference type="RefSeq" id="WP_126563079.1">
    <property type="nucleotide sequence ID" value="NZ_RYDJ01000042.1"/>
</dbReference>
<feature type="transmembrane region" description="Helical" evidence="1">
    <location>
        <begin position="72"/>
        <end position="96"/>
    </location>
</feature>
<keyword evidence="1" id="KW-0472">Membrane</keyword>
<sequence length="162" mass="18121">MEEMVDLSEESTFEEFELQVNESAKGFLKEAAKWAYFLSVLGYIGVGFIVLAAIFAGAIFTTIGHMMPMEQMGMFSSAFGIMMTVVYLLIAGLYFFPIYYLNRFASNLKAALRDNNSATLANSFEYLKSHYKFIGILALITLCFYGLIIIFISIAAIDTGLR</sequence>